<dbReference type="EMBL" id="SRLO01001374">
    <property type="protein sequence ID" value="TNN38390.1"/>
    <property type="molecule type" value="Genomic_DNA"/>
</dbReference>
<dbReference type="GO" id="GO:0016324">
    <property type="term" value="C:apical plasma membrane"/>
    <property type="evidence" value="ECO:0007669"/>
    <property type="project" value="TreeGrafter"/>
</dbReference>
<feature type="region of interest" description="Disordered" evidence="1">
    <location>
        <begin position="1"/>
        <end position="344"/>
    </location>
</feature>
<sequence length="344" mass="34770">MESLDPPQSSQLPPGAGLRPLGRHAHSGPHPAYSSCHQLSSARSSSSIDHLHSKRDSAYSSFSTSSSIPEYLASDPERCSSLEAVPHGGGGGADSQQGQELELSSASRGEGGAGPGRDPRGSGGEVCHGGGGGGGGAVGPARGPAASQSSPESLKAAALPAPPRRSDSYAAIRSRDRPVSWSSLEHGRAPRSLQKGSWHHSSGPVASSAAKGPFGAEGQLHTVVEKSPESSPTTRPRQGGGPPPAPDPTGPSLGLAGPAPQPGRLAGPAPQPGRLVGPAPQLEPHHAPRPGPSGGHEEGAGGREGGAPERRRDRRMSAPEHGYLSHLSSSLCPYSSSSAHEAHR</sequence>
<feature type="compositionally biased region" description="Low complexity" evidence="1">
    <location>
        <begin position="324"/>
        <end position="338"/>
    </location>
</feature>
<organism evidence="2 3">
    <name type="scientific">Liparis tanakae</name>
    <name type="common">Tanaka's snailfish</name>
    <dbReference type="NCBI Taxonomy" id="230148"/>
    <lineage>
        <taxon>Eukaryota</taxon>
        <taxon>Metazoa</taxon>
        <taxon>Chordata</taxon>
        <taxon>Craniata</taxon>
        <taxon>Vertebrata</taxon>
        <taxon>Euteleostomi</taxon>
        <taxon>Actinopterygii</taxon>
        <taxon>Neopterygii</taxon>
        <taxon>Teleostei</taxon>
        <taxon>Neoteleostei</taxon>
        <taxon>Acanthomorphata</taxon>
        <taxon>Eupercaria</taxon>
        <taxon>Perciformes</taxon>
        <taxon>Cottioidei</taxon>
        <taxon>Cottales</taxon>
        <taxon>Liparidae</taxon>
        <taxon>Liparis</taxon>
    </lineage>
</organism>
<dbReference type="OrthoDB" id="10063560at2759"/>
<evidence type="ECO:0000313" key="3">
    <source>
        <dbReference type="Proteomes" id="UP000314294"/>
    </source>
</evidence>
<dbReference type="PANTHER" id="PTHR15012">
    <property type="entry name" value="APICAL PROTEIN/SHROOM-RELATED"/>
    <property type="match status" value="1"/>
</dbReference>
<proteinExistence type="predicted"/>
<dbReference type="AlphaFoldDB" id="A0A4Z2FBZ7"/>
<feature type="compositionally biased region" description="Polar residues" evidence="1">
    <location>
        <begin position="35"/>
        <end position="48"/>
    </location>
</feature>
<accession>A0A4Z2FBZ7</accession>
<name>A0A4Z2FBZ7_9TELE</name>
<reference evidence="2 3" key="1">
    <citation type="submission" date="2019-03" db="EMBL/GenBank/DDBJ databases">
        <title>First draft genome of Liparis tanakae, snailfish: a comprehensive survey of snailfish specific genes.</title>
        <authorList>
            <person name="Kim W."/>
            <person name="Song I."/>
            <person name="Jeong J.-H."/>
            <person name="Kim D."/>
            <person name="Kim S."/>
            <person name="Ryu S."/>
            <person name="Song J.Y."/>
            <person name="Lee S.K."/>
        </authorList>
    </citation>
    <scope>NUCLEOTIDE SEQUENCE [LARGE SCALE GENOMIC DNA]</scope>
    <source>
        <tissue evidence="2">Muscle</tissue>
    </source>
</reference>
<dbReference type="GO" id="GO:0030864">
    <property type="term" value="C:cortical actin cytoskeleton"/>
    <property type="evidence" value="ECO:0007669"/>
    <property type="project" value="TreeGrafter"/>
</dbReference>
<gene>
    <name evidence="2" type="primary">shroom3</name>
    <name evidence="2" type="ORF">EYF80_051431</name>
</gene>
<dbReference type="PANTHER" id="PTHR15012:SF33">
    <property type="entry name" value="PROTEIN SHROOM3"/>
    <property type="match status" value="1"/>
</dbReference>
<feature type="compositionally biased region" description="Polar residues" evidence="1">
    <location>
        <begin position="94"/>
        <end position="107"/>
    </location>
</feature>
<dbReference type="GO" id="GO:0005912">
    <property type="term" value="C:adherens junction"/>
    <property type="evidence" value="ECO:0007669"/>
    <property type="project" value="TreeGrafter"/>
</dbReference>
<feature type="compositionally biased region" description="Low complexity" evidence="1">
    <location>
        <begin position="139"/>
        <end position="159"/>
    </location>
</feature>
<dbReference type="GO" id="GO:0051015">
    <property type="term" value="F:actin filament binding"/>
    <property type="evidence" value="ECO:0007669"/>
    <property type="project" value="InterPro"/>
</dbReference>
<evidence type="ECO:0000313" key="2">
    <source>
        <dbReference type="EMBL" id="TNN38390.1"/>
    </source>
</evidence>
<comment type="caution">
    <text evidence="2">The sequence shown here is derived from an EMBL/GenBank/DDBJ whole genome shotgun (WGS) entry which is preliminary data.</text>
</comment>
<dbReference type="InterPro" id="IPR027685">
    <property type="entry name" value="Shroom_fam"/>
</dbReference>
<dbReference type="GO" id="GO:0007015">
    <property type="term" value="P:actin filament organization"/>
    <property type="evidence" value="ECO:0007669"/>
    <property type="project" value="TreeGrafter"/>
</dbReference>
<feature type="compositionally biased region" description="Basic and acidic residues" evidence="1">
    <location>
        <begin position="295"/>
        <end position="318"/>
    </location>
</feature>
<dbReference type="GO" id="GO:0043296">
    <property type="term" value="C:apical junction complex"/>
    <property type="evidence" value="ECO:0007669"/>
    <property type="project" value="TreeGrafter"/>
</dbReference>
<feature type="compositionally biased region" description="Low complexity" evidence="1">
    <location>
        <begin position="1"/>
        <end position="14"/>
    </location>
</feature>
<protein>
    <submittedName>
        <fullName evidence="2">Protein Shroom3</fullName>
    </submittedName>
</protein>
<dbReference type="Proteomes" id="UP000314294">
    <property type="component" value="Unassembled WGS sequence"/>
</dbReference>
<evidence type="ECO:0000256" key="1">
    <source>
        <dbReference type="SAM" id="MobiDB-lite"/>
    </source>
</evidence>
<feature type="compositionally biased region" description="Gly residues" evidence="1">
    <location>
        <begin position="109"/>
        <end position="138"/>
    </location>
</feature>
<feature type="compositionally biased region" description="Low complexity" evidence="1">
    <location>
        <begin position="58"/>
        <end position="67"/>
    </location>
</feature>
<keyword evidence="3" id="KW-1185">Reference proteome</keyword>